<dbReference type="PANTHER" id="PTHR13068:SF166">
    <property type="entry name" value="TRANSCRIPTION TERMINATION FACTOR MTERF15, MITOCHONDRIAL-LIKE"/>
    <property type="match status" value="1"/>
</dbReference>
<dbReference type="SMART" id="SM00733">
    <property type="entry name" value="Mterf"/>
    <property type="match status" value="7"/>
</dbReference>
<evidence type="ECO:0000256" key="3">
    <source>
        <dbReference type="ARBA" id="ARBA00022946"/>
    </source>
</evidence>
<keyword evidence="3" id="KW-0809">Transit peptide</keyword>
<dbReference type="PANTHER" id="PTHR13068">
    <property type="entry name" value="CGI-12 PROTEIN-RELATED"/>
    <property type="match status" value="1"/>
</dbReference>
<evidence type="ECO:0000256" key="1">
    <source>
        <dbReference type="ARBA" id="ARBA00007692"/>
    </source>
</evidence>
<dbReference type="AlphaFoldDB" id="A0AAF0W0U1"/>
<dbReference type="Gene3D" id="1.25.70.10">
    <property type="entry name" value="Transcription termination factor 3, mitochondrial"/>
    <property type="match status" value="1"/>
</dbReference>
<evidence type="ECO:0000313" key="4">
    <source>
        <dbReference type="EMBL" id="WOG81442.1"/>
    </source>
</evidence>
<keyword evidence="2" id="KW-0804">Transcription</keyword>
<dbReference type="GO" id="GO:0003676">
    <property type="term" value="F:nucleic acid binding"/>
    <property type="evidence" value="ECO:0007669"/>
    <property type="project" value="InterPro"/>
</dbReference>
<protein>
    <submittedName>
        <fullName evidence="4">Uncharacterized protein</fullName>
    </submittedName>
</protein>
<keyword evidence="5" id="KW-1185">Reference proteome</keyword>
<gene>
    <name evidence="4" type="ORF">DCAR_0100589</name>
</gene>
<dbReference type="GO" id="GO:0006353">
    <property type="term" value="P:DNA-templated transcription termination"/>
    <property type="evidence" value="ECO:0007669"/>
    <property type="project" value="UniProtKB-KW"/>
</dbReference>
<dbReference type="InterPro" id="IPR038538">
    <property type="entry name" value="MTERF_sf"/>
</dbReference>
<sequence length="353" mass="40980">MLCYLYKNVLKNCVNASLKTRPLCSYSEKVRADIIARKYRSFESIFKSYGFSETQVYVLLSKRPSLLYMDKDGHIIPKLEFFREKGFSSSDLCHILGLDPEIMRRNMYNLIIPSFEFLRSVLKDDASVIYAVRRCTWLLKLDLGKFLRPNIELLRSYGVPNDRIAAMLRLHPRGMLLNADGFRMVVEEVTEMGFEPVKSQFVKACQVKLGLSETMWKRKWDCFKKWGWSDDEIRSAFMKQPSIMAVSEKKVEKVMEFLVNKMRWEISKVASCPAVIMHSLENWTKPRCLLIQFLLSKGAIKKDFPLSTVIVSIESRFVKNYVKKYCAEFPEVLELYASLSLQKNTQAAGQVSL</sequence>
<evidence type="ECO:0000256" key="2">
    <source>
        <dbReference type="ARBA" id="ARBA00022472"/>
    </source>
</evidence>
<dbReference type="Pfam" id="PF02536">
    <property type="entry name" value="mTERF"/>
    <property type="match status" value="2"/>
</dbReference>
<organism evidence="4 5">
    <name type="scientific">Daucus carota subsp. sativus</name>
    <name type="common">Carrot</name>
    <dbReference type="NCBI Taxonomy" id="79200"/>
    <lineage>
        <taxon>Eukaryota</taxon>
        <taxon>Viridiplantae</taxon>
        <taxon>Streptophyta</taxon>
        <taxon>Embryophyta</taxon>
        <taxon>Tracheophyta</taxon>
        <taxon>Spermatophyta</taxon>
        <taxon>Magnoliopsida</taxon>
        <taxon>eudicotyledons</taxon>
        <taxon>Gunneridae</taxon>
        <taxon>Pentapetalae</taxon>
        <taxon>asterids</taxon>
        <taxon>campanulids</taxon>
        <taxon>Apiales</taxon>
        <taxon>Apiaceae</taxon>
        <taxon>Apioideae</taxon>
        <taxon>Scandiceae</taxon>
        <taxon>Daucinae</taxon>
        <taxon>Daucus</taxon>
        <taxon>Daucus sect. Daucus</taxon>
    </lineage>
</organism>
<dbReference type="Proteomes" id="UP000077755">
    <property type="component" value="Chromosome 1"/>
</dbReference>
<reference evidence="4" key="1">
    <citation type="journal article" date="2016" name="Nat. Genet.">
        <title>A high-quality carrot genome assembly provides new insights into carotenoid accumulation and asterid genome evolution.</title>
        <authorList>
            <person name="Iorizzo M."/>
            <person name="Ellison S."/>
            <person name="Senalik D."/>
            <person name="Zeng P."/>
            <person name="Satapoomin P."/>
            <person name="Huang J."/>
            <person name="Bowman M."/>
            <person name="Iovene M."/>
            <person name="Sanseverino W."/>
            <person name="Cavagnaro P."/>
            <person name="Yildiz M."/>
            <person name="Macko-Podgorni A."/>
            <person name="Moranska E."/>
            <person name="Grzebelus E."/>
            <person name="Grzebelus D."/>
            <person name="Ashrafi H."/>
            <person name="Zheng Z."/>
            <person name="Cheng S."/>
            <person name="Spooner D."/>
            <person name="Van Deynze A."/>
            <person name="Simon P."/>
        </authorList>
    </citation>
    <scope>NUCLEOTIDE SEQUENCE</scope>
    <source>
        <tissue evidence="4">Leaf</tissue>
    </source>
</reference>
<evidence type="ECO:0000313" key="5">
    <source>
        <dbReference type="Proteomes" id="UP000077755"/>
    </source>
</evidence>
<comment type="similarity">
    <text evidence="1">Belongs to the mTERF family.</text>
</comment>
<reference evidence="4" key="2">
    <citation type="submission" date="2022-03" db="EMBL/GenBank/DDBJ databases">
        <title>Draft title - Genomic analysis of global carrot germplasm unveils the trajectory of domestication and the origin of high carotenoid orange carrot.</title>
        <authorList>
            <person name="Iorizzo M."/>
            <person name="Ellison S."/>
            <person name="Senalik D."/>
            <person name="Macko-Podgorni A."/>
            <person name="Grzebelus D."/>
            <person name="Bostan H."/>
            <person name="Rolling W."/>
            <person name="Curaba J."/>
            <person name="Simon P."/>
        </authorList>
    </citation>
    <scope>NUCLEOTIDE SEQUENCE</scope>
    <source>
        <tissue evidence="4">Leaf</tissue>
    </source>
</reference>
<keyword evidence="2" id="KW-0805">Transcription regulation</keyword>
<keyword evidence="2" id="KW-0806">Transcription termination</keyword>
<name>A0AAF0W0U1_DAUCS</name>
<dbReference type="FunFam" id="1.25.70.10:FF:000001">
    <property type="entry name" value="Mitochondrial transcription termination factor-like"/>
    <property type="match status" value="1"/>
</dbReference>
<proteinExistence type="inferred from homology"/>
<dbReference type="EMBL" id="CP093343">
    <property type="protein sequence ID" value="WOG81442.1"/>
    <property type="molecule type" value="Genomic_DNA"/>
</dbReference>
<accession>A0AAF0W0U1</accession>
<dbReference type="InterPro" id="IPR003690">
    <property type="entry name" value="MTERF"/>
</dbReference>